<evidence type="ECO:0000256" key="2">
    <source>
        <dbReference type="ARBA" id="ARBA00022801"/>
    </source>
</evidence>
<dbReference type="AlphaFoldDB" id="A0A095VPJ6"/>
<dbReference type="EMBL" id="AUVB01000055">
    <property type="protein sequence ID" value="KGE03392.1"/>
    <property type="molecule type" value="Genomic_DNA"/>
</dbReference>
<proteinExistence type="inferred from homology"/>
<evidence type="ECO:0000259" key="3">
    <source>
        <dbReference type="SMART" id="SM01217"/>
    </source>
</evidence>
<dbReference type="Gene3D" id="2.60.40.10">
    <property type="entry name" value="Immunoglobulins"/>
    <property type="match status" value="1"/>
</dbReference>
<evidence type="ECO:0000256" key="1">
    <source>
        <dbReference type="ARBA" id="ARBA00005336"/>
    </source>
</evidence>
<gene>
    <name evidence="4" type="ORF">HRUBRA_02027</name>
</gene>
<dbReference type="Gene3D" id="3.40.50.1700">
    <property type="entry name" value="Glycoside hydrolase family 3 C-terminal domain"/>
    <property type="match status" value="1"/>
</dbReference>
<dbReference type="InterPro" id="IPR026891">
    <property type="entry name" value="Fn3-like"/>
</dbReference>
<dbReference type="SMART" id="SM01217">
    <property type="entry name" value="Fn3_like"/>
    <property type="match status" value="1"/>
</dbReference>
<keyword evidence="2 4" id="KW-0378">Hydrolase</keyword>
<organism evidence="4 5">
    <name type="scientific">Pseudohaliea rubra DSM 19751</name>
    <dbReference type="NCBI Taxonomy" id="1265313"/>
    <lineage>
        <taxon>Bacteria</taxon>
        <taxon>Pseudomonadati</taxon>
        <taxon>Pseudomonadota</taxon>
        <taxon>Gammaproteobacteria</taxon>
        <taxon>Cellvibrionales</taxon>
        <taxon>Halieaceae</taxon>
        <taxon>Pseudohaliea</taxon>
    </lineage>
</organism>
<dbReference type="eggNOG" id="COG1472">
    <property type="taxonomic scope" value="Bacteria"/>
</dbReference>
<dbReference type="OrthoDB" id="9781691at2"/>
<dbReference type="EC" id="3.2.1.21" evidence="4"/>
<dbReference type="SUPFAM" id="SSF52279">
    <property type="entry name" value="Beta-D-glucan exohydrolase, C-terminal domain"/>
    <property type="match status" value="1"/>
</dbReference>
<dbReference type="SUPFAM" id="SSF51445">
    <property type="entry name" value="(Trans)glycosidases"/>
    <property type="match status" value="1"/>
</dbReference>
<dbReference type="Proteomes" id="UP000029640">
    <property type="component" value="Unassembled WGS sequence"/>
</dbReference>
<dbReference type="STRING" id="1265313.HRUBRA_02027"/>
<keyword evidence="4" id="KW-0326">Glycosidase</keyword>
<name>A0A095VPJ6_9GAMM</name>
<dbReference type="GO" id="GO:0008422">
    <property type="term" value="F:beta-glucosidase activity"/>
    <property type="evidence" value="ECO:0007669"/>
    <property type="project" value="UniProtKB-EC"/>
</dbReference>
<comment type="similarity">
    <text evidence="1">Belongs to the glycosyl hydrolase 3 family.</text>
</comment>
<dbReference type="InterPro" id="IPR013783">
    <property type="entry name" value="Ig-like_fold"/>
</dbReference>
<dbReference type="RefSeq" id="WP_052094861.1">
    <property type="nucleotide sequence ID" value="NZ_KN234790.1"/>
</dbReference>
<dbReference type="Pfam" id="PF01915">
    <property type="entry name" value="Glyco_hydro_3_C"/>
    <property type="match status" value="1"/>
</dbReference>
<protein>
    <submittedName>
        <fullName evidence="4">Beta-glucosidase</fullName>
        <ecNumber evidence="4">3.2.1.21</ecNumber>
    </submittedName>
</protein>
<dbReference type="PATRIC" id="fig|1265313.6.peg.1999"/>
<dbReference type="HOGENOM" id="CLU_004542_4_1_6"/>
<evidence type="ECO:0000313" key="5">
    <source>
        <dbReference type="Proteomes" id="UP000029640"/>
    </source>
</evidence>
<comment type="caution">
    <text evidence="4">The sequence shown here is derived from an EMBL/GenBank/DDBJ whole genome shotgun (WGS) entry which is preliminary data.</text>
</comment>
<dbReference type="Pfam" id="PF14310">
    <property type="entry name" value="Fn3-like"/>
    <property type="match status" value="1"/>
</dbReference>
<dbReference type="Gene3D" id="3.20.20.300">
    <property type="entry name" value="Glycoside hydrolase, family 3, N-terminal domain"/>
    <property type="match status" value="1"/>
</dbReference>
<dbReference type="InterPro" id="IPR017853">
    <property type="entry name" value="GH"/>
</dbReference>
<dbReference type="InterPro" id="IPR002772">
    <property type="entry name" value="Glyco_hydro_3_C"/>
</dbReference>
<accession>A0A095VPJ6</accession>
<dbReference type="Pfam" id="PF00933">
    <property type="entry name" value="Glyco_hydro_3"/>
    <property type="match status" value="1"/>
</dbReference>
<dbReference type="GO" id="GO:0009251">
    <property type="term" value="P:glucan catabolic process"/>
    <property type="evidence" value="ECO:0007669"/>
    <property type="project" value="TreeGrafter"/>
</dbReference>
<dbReference type="InterPro" id="IPR001764">
    <property type="entry name" value="Glyco_hydro_3_N"/>
</dbReference>
<dbReference type="InterPro" id="IPR036962">
    <property type="entry name" value="Glyco_hydro_3_N_sf"/>
</dbReference>
<dbReference type="InterPro" id="IPR036881">
    <property type="entry name" value="Glyco_hydro_3_C_sf"/>
</dbReference>
<keyword evidence="5" id="KW-1185">Reference proteome</keyword>
<dbReference type="PRINTS" id="PR00133">
    <property type="entry name" value="GLHYDRLASE3"/>
</dbReference>
<dbReference type="PANTHER" id="PTHR42715:SF3">
    <property type="entry name" value="BETA-GLUCOSIDASE B-RELATED"/>
    <property type="match status" value="1"/>
</dbReference>
<dbReference type="PANTHER" id="PTHR42715">
    <property type="entry name" value="BETA-GLUCOSIDASE"/>
    <property type="match status" value="1"/>
</dbReference>
<dbReference type="InterPro" id="IPR050288">
    <property type="entry name" value="Cellulose_deg_GH3"/>
</dbReference>
<feature type="domain" description="Fibronectin type III-like" evidence="3">
    <location>
        <begin position="617"/>
        <end position="687"/>
    </location>
</feature>
<sequence length="699" mass="75373">MIDLSPAKGLSSAAINARVEEILAAATLEEKVAMMSGRGFFEQFRRSGGDWGAEPYRAGGGCERLGVPALWFTDGPRGVARGQSTCFPVSMARGASWDPALERRIGEAMAMEARAQGCNLSGAVCINLLRHPGWGRAQETYGEDPFHLGELGAALAEGLQAHNVIATVKHFAANSIENNRFTVDVRIDQRTLREVYLPHFRRVIEAGCASVMSAYNRLNGEHCGQHRQLLTEILRQEWGFEGFVHSDWVLGVHAAYGASAGLDIENPEPVHFGEKLVRAVQDGLIAPEVIDTACRRILRTLYRFACAEDPLPTYAMDLVACPAHVALAREAAEKSAVLLHNRAATLPLSRQQRIAVLGRLATLENTGDGGSSRVSPPWVVTPLAGIAEALGQPALALAGDEQDPEAAAVAAAADAAIVVVGYTAKEEGEYIPGDISLGEAGDLIQETGGGEGAARTPTGGDRSCLELPADQQALIRAVAQANPRTVVVLIAGSAVLVEGWLEATGAVLQTFYAGMEGGRALASLLFGDVSPSAKLPFTVARDAADYPFFDPQAERIDYGPLHGYRWLEVQGREARFPFGHGLSYTQFRYRAFRLRRTVHGVHAEVSVQNTGAVPGEEVVQLYVRFPGCVVERQGKQLRGFQRIALAPGETGIVRLQVPEHTLHYWHEQSHCWRLEPGKYRFLIGGSSAEGALLSESIDL</sequence>
<reference evidence="4 5" key="1">
    <citation type="journal article" date="2014" name="Genome Announc.">
        <title>Genome Sequence of Gammaproteobacterial Pseudohaliea rubra Type Strain DSM 19751, Isolated from Coastal Seawater of the Mediterranean Sea.</title>
        <authorList>
            <person name="Spring S."/>
            <person name="Fiebig A."/>
            <person name="Riedel T."/>
            <person name="Goker M."/>
            <person name="Klenk H.P."/>
        </authorList>
    </citation>
    <scope>NUCLEOTIDE SEQUENCE [LARGE SCALE GENOMIC DNA]</scope>
    <source>
        <strain evidence="4 5">DSM 19751</strain>
    </source>
</reference>
<evidence type="ECO:0000313" key="4">
    <source>
        <dbReference type="EMBL" id="KGE03392.1"/>
    </source>
</evidence>